<comment type="catalytic activity">
    <reaction evidence="5 6">
        <text>Exonucleolytic cleavage in either 5'- to 3'- or 3'- to 5'-direction to yield nucleoside 5'-phosphates.</text>
        <dbReference type="EC" id="3.1.11.6"/>
    </reaction>
</comment>
<dbReference type="NCBIfam" id="TIGR00237">
    <property type="entry name" value="xseA"/>
    <property type="match status" value="1"/>
</dbReference>
<reference evidence="10" key="1">
    <citation type="submission" date="2017-07" db="EMBL/GenBank/DDBJ databases">
        <title>Novel pathways for hydrocarbon cycling and metabolic interdependencies in hydrothermal sediment communities.</title>
        <authorList>
            <person name="Dombrowski N."/>
            <person name="Seitz K."/>
            <person name="Teske A."/>
            <person name="Baker B."/>
        </authorList>
    </citation>
    <scope>NUCLEOTIDE SEQUENCE [LARGE SCALE GENOMIC DNA]</scope>
</reference>
<evidence type="ECO:0000259" key="8">
    <source>
        <dbReference type="Pfam" id="PF13742"/>
    </source>
</evidence>
<evidence type="ECO:0000256" key="3">
    <source>
        <dbReference type="ARBA" id="ARBA00022801"/>
    </source>
</evidence>
<keyword evidence="1 5" id="KW-0963">Cytoplasm</keyword>
<dbReference type="GO" id="GO:0008855">
    <property type="term" value="F:exodeoxyribonuclease VII activity"/>
    <property type="evidence" value="ECO:0007669"/>
    <property type="project" value="UniProtKB-UniRule"/>
</dbReference>
<dbReference type="Pfam" id="PF02601">
    <property type="entry name" value="Exonuc_VII_L"/>
    <property type="match status" value="1"/>
</dbReference>
<keyword evidence="3 5" id="KW-0378">Hydrolase</keyword>
<evidence type="ECO:0000256" key="2">
    <source>
        <dbReference type="ARBA" id="ARBA00022722"/>
    </source>
</evidence>
<dbReference type="EC" id="3.1.11.6" evidence="5"/>
<dbReference type="CDD" id="cd04489">
    <property type="entry name" value="ExoVII_LU_OBF"/>
    <property type="match status" value="1"/>
</dbReference>
<dbReference type="AlphaFoldDB" id="A0A257LT71"/>
<dbReference type="EMBL" id="NMUJ01000043">
    <property type="protein sequence ID" value="OYV02878.1"/>
    <property type="molecule type" value="Genomic_DNA"/>
</dbReference>
<dbReference type="InterPro" id="IPR020579">
    <property type="entry name" value="Exonuc_VII_lsu_C"/>
</dbReference>
<dbReference type="PANTHER" id="PTHR30008:SF0">
    <property type="entry name" value="EXODEOXYRIBONUCLEASE 7 LARGE SUBUNIT"/>
    <property type="match status" value="1"/>
</dbReference>
<feature type="domain" description="OB-fold nucleic acid binding" evidence="8">
    <location>
        <begin position="4"/>
        <end position="96"/>
    </location>
</feature>
<evidence type="ECO:0000256" key="1">
    <source>
        <dbReference type="ARBA" id="ARBA00022490"/>
    </source>
</evidence>
<evidence type="ECO:0000256" key="6">
    <source>
        <dbReference type="RuleBase" id="RU004355"/>
    </source>
</evidence>
<keyword evidence="4 5" id="KW-0269">Exonuclease</keyword>
<feature type="domain" description="Exonuclease VII large subunit C-terminal" evidence="7">
    <location>
        <begin position="120"/>
        <end position="410"/>
    </location>
</feature>
<accession>A0A257LT71</accession>
<comment type="caution">
    <text evidence="9">The sequence shown here is derived from an EMBL/GenBank/DDBJ whole genome shotgun (WGS) entry which is preliminary data.</text>
</comment>
<dbReference type="Proteomes" id="UP000216312">
    <property type="component" value="Unassembled WGS sequence"/>
</dbReference>
<evidence type="ECO:0000256" key="5">
    <source>
        <dbReference type="HAMAP-Rule" id="MF_00378"/>
    </source>
</evidence>
<evidence type="ECO:0000259" key="7">
    <source>
        <dbReference type="Pfam" id="PF02601"/>
    </source>
</evidence>
<gene>
    <name evidence="5 9" type="primary">xseA</name>
    <name evidence="9" type="ORF">CGW93_03440</name>
</gene>
<comment type="similarity">
    <text evidence="5 6">Belongs to the XseA family.</text>
</comment>
<dbReference type="InterPro" id="IPR003753">
    <property type="entry name" value="Exonuc_VII_L"/>
</dbReference>
<dbReference type="GO" id="GO:0009318">
    <property type="term" value="C:exodeoxyribonuclease VII complex"/>
    <property type="evidence" value="ECO:0007669"/>
    <property type="project" value="UniProtKB-UniRule"/>
</dbReference>
<evidence type="ECO:0000313" key="9">
    <source>
        <dbReference type="EMBL" id="OYV02878.1"/>
    </source>
</evidence>
<dbReference type="GO" id="GO:0005737">
    <property type="term" value="C:cytoplasm"/>
    <property type="evidence" value="ECO:0007669"/>
    <property type="project" value="UniProtKB-SubCell"/>
</dbReference>
<dbReference type="GO" id="GO:0006308">
    <property type="term" value="P:DNA catabolic process"/>
    <property type="evidence" value="ECO:0007669"/>
    <property type="project" value="UniProtKB-UniRule"/>
</dbReference>
<organism evidence="9 10">
    <name type="scientific">candidate division WOR-3 bacterium 4484_18</name>
    <dbReference type="NCBI Taxonomy" id="2020626"/>
    <lineage>
        <taxon>Bacteria</taxon>
        <taxon>Bacteria division WOR-3</taxon>
    </lineage>
</organism>
<proteinExistence type="inferred from homology"/>
<dbReference type="InterPro" id="IPR025824">
    <property type="entry name" value="OB-fold_nuc-bd_dom"/>
</dbReference>
<name>A0A257LT71_UNCW3</name>
<sequence length="421" mass="47831">MKVYTVSELLLEVRKLVEDTYHMVWVEGEIIDLYAASSGHLYFSLKDEHAVVSAIVYRERRDLDTALLKNGMKVKVFGTLTVYAKRGGVTIDVQRVYPAGLGDLWARFEATKRKLHSMGYFAREHKKAIPRFTERIGVVTAMYGAAFHDILRVIRRRAPWVEVIIRSVKVQGEAAADSIAEGIYEMNDYGEVDLIIVGRGGGSMEELWAFNEERVAKAIFKSSIPIITGIGHELDNTIADMVADHSAPTPSVAAERATPDRKELLKHMRNLNQRMDTVVSRMLENYRERIKTWEKSYGLTRLCDYINEKVQQLGVVERRMEEQLLHHIDKIGWEVSHLADRLEHNVATGLKSRAEKLDHLYTQLTNLNPFATLERGYSIVFRPDKKKVITSVDEIMKGGHLYIKLAKGGAYVEVLDTDKGG</sequence>
<dbReference type="PANTHER" id="PTHR30008">
    <property type="entry name" value="EXODEOXYRIBONUCLEASE 7 LARGE SUBUNIT"/>
    <property type="match status" value="1"/>
</dbReference>
<comment type="subcellular location">
    <subcellularLocation>
        <location evidence="5 6">Cytoplasm</location>
    </subcellularLocation>
</comment>
<keyword evidence="2 5" id="KW-0540">Nuclease</keyword>
<dbReference type="Pfam" id="PF13742">
    <property type="entry name" value="tRNA_anti_2"/>
    <property type="match status" value="1"/>
</dbReference>
<dbReference type="GO" id="GO:0003676">
    <property type="term" value="F:nucleic acid binding"/>
    <property type="evidence" value="ECO:0007669"/>
    <property type="project" value="InterPro"/>
</dbReference>
<comment type="function">
    <text evidence="5">Bidirectionally degrades single-stranded DNA into large acid-insoluble oligonucleotides, which are then degraded further into small acid-soluble oligonucleotides.</text>
</comment>
<protein>
    <recommendedName>
        <fullName evidence="5">Exodeoxyribonuclease 7 large subunit</fullName>
        <ecNumber evidence="5">3.1.11.6</ecNumber>
    </recommendedName>
    <alternativeName>
        <fullName evidence="5">Exodeoxyribonuclease VII large subunit</fullName>
        <shortName evidence="5">Exonuclease VII large subunit</shortName>
    </alternativeName>
</protein>
<dbReference type="HAMAP" id="MF_00378">
    <property type="entry name" value="Exonuc_7_L"/>
    <property type="match status" value="1"/>
</dbReference>
<comment type="subunit">
    <text evidence="5">Heterooligomer composed of large and small subunits.</text>
</comment>
<evidence type="ECO:0000256" key="4">
    <source>
        <dbReference type="ARBA" id="ARBA00022839"/>
    </source>
</evidence>
<evidence type="ECO:0000313" key="10">
    <source>
        <dbReference type="Proteomes" id="UP000216312"/>
    </source>
</evidence>